<feature type="region of interest" description="Disordered" evidence="3">
    <location>
        <begin position="183"/>
        <end position="215"/>
    </location>
</feature>
<evidence type="ECO:0000313" key="6">
    <source>
        <dbReference type="EMBL" id="GHJ88963.1"/>
    </source>
</evidence>
<dbReference type="PANTHER" id="PTHR16255">
    <property type="entry name" value="REQUIRED FOR MEIOTIC NUCLEAR DIVISION PROTEIN 1 HOMOLOG"/>
    <property type="match status" value="1"/>
</dbReference>
<organism evidence="6 7">
    <name type="scientific">Naganishia liquefaciens</name>
    <dbReference type="NCBI Taxonomy" id="104408"/>
    <lineage>
        <taxon>Eukaryota</taxon>
        <taxon>Fungi</taxon>
        <taxon>Dikarya</taxon>
        <taxon>Basidiomycota</taxon>
        <taxon>Agaricomycotina</taxon>
        <taxon>Tremellomycetes</taxon>
        <taxon>Filobasidiales</taxon>
        <taxon>Filobasidiaceae</taxon>
        <taxon>Naganishia</taxon>
    </lineage>
</organism>
<evidence type="ECO:0000256" key="2">
    <source>
        <dbReference type="SAM" id="Coils"/>
    </source>
</evidence>
<feature type="region of interest" description="Disordered" evidence="3">
    <location>
        <begin position="250"/>
        <end position="316"/>
    </location>
</feature>
<dbReference type="EMBL" id="BLZA01000032">
    <property type="protein sequence ID" value="GHJ88963.1"/>
    <property type="molecule type" value="Genomic_DNA"/>
</dbReference>
<feature type="transmembrane region" description="Helical" evidence="4">
    <location>
        <begin position="521"/>
        <end position="543"/>
    </location>
</feature>
<protein>
    <recommendedName>
        <fullName evidence="5">DUF155 domain-containing protein</fullName>
    </recommendedName>
</protein>
<evidence type="ECO:0000256" key="1">
    <source>
        <dbReference type="ARBA" id="ARBA00008306"/>
    </source>
</evidence>
<feature type="domain" description="DUF155" evidence="5">
    <location>
        <begin position="325"/>
        <end position="493"/>
    </location>
</feature>
<name>A0A8H3TXM0_9TREE</name>
<dbReference type="PANTHER" id="PTHR16255:SF15">
    <property type="entry name" value="SPORULATION PROTEIN RMD1"/>
    <property type="match status" value="1"/>
</dbReference>
<feature type="region of interest" description="Disordered" evidence="3">
    <location>
        <begin position="1"/>
        <end position="91"/>
    </location>
</feature>
<keyword evidence="2" id="KW-0175">Coiled coil</keyword>
<feature type="compositionally biased region" description="Basic and acidic residues" evidence="3">
    <location>
        <begin position="251"/>
        <end position="275"/>
    </location>
</feature>
<keyword evidence="4" id="KW-0472">Membrane</keyword>
<dbReference type="Proteomes" id="UP000620104">
    <property type="component" value="Unassembled WGS sequence"/>
</dbReference>
<evidence type="ECO:0000256" key="3">
    <source>
        <dbReference type="SAM" id="MobiDB-lite"/>
    </source>
</evidence>
<sequence length="544" mass="60557">MASPNRTPNPQSVASTSAGTLPLPYAQPSAVPPSKKESRGPQRTSKTANKLKVLPSTATPIDPIEEEDDSDVDQKAVERPKRNAKATKSAAEEDTAGVEFYTALSQIPAGSARRDAMRLTKTEKSKLPRVTAYCTAAGFNLPALQAWLSARPSAYRCNPRLFDTDCLHTPYLPPASFLTSTLHNTTSSSMPRPLSRRKSTGNVNMNSKDRDVPEADLLGLDNEDGTTMHCGSHAEGIDESEALLAHKREHQIHDREISDRARESESAAREAEAIRQRRVTGFKTRPSALASDKPPRRSQGSIHEANGSDWEGDEDDADEEWVPDLFVFEYGTVVIWGMTEREEKRVLASLRKFEIEKLNVEDIEMEDLNFYYANYSRIYNDVITLRKGSSFMTKLSLSHALSQSVKISLFEELIASTIDQTKDLPRSLSETGKIGMPRKEIMKQIGSLFILRINWGGSILDSPELFWTYPDLEPLYQAARSYLEINQRIDLLNARVEVLQDMLTLLKESVNSSHGEHLETIVIVLIVVEIILGILTIVVDAFAG</sequence>
<keyword evidence="7" id="KW-1185">Reference proteome</keyword>
<proteinExistence type="inferred from homology"/>
<evidence type="ECO:0000256" key="4">
    <source>
        <dbReference type="SAM" id="Phobius"/>
    </source>
</evidence>
<keyword evidence="4" id="KW-0812">Transmembrane</keyword>
<comment type="similarity">
    <text evidence="1">Belongs to the RMD1/sif2 family.</text>
</comment>
<evidence type="ECO:0000313" key="7">
    <source>
        <dbReference type="Proteomes" id="UP000620104"/>
    </source>
</evidence>
<evidence type="ECO:0000259" key="5">
    <source>
        <dbReference type="Pfam" id="PF02582"/>
    </source>
</evidence>
<feature type="compositionally biased region" description="Basic and acidic residues" evidence="3">
    <location>
        <begin position="72"/>
        <end position="81"/>
    </location>
</feature>
<dbReference type="InterPro" id="IPR051624">
    <property type="entry name" value="RMD1/Sad1-interacting"/>
</dbReference>
<accession>A0A8H3TXM0</accession>
<gene>
    <name evidence="6" type="ORF">NliqN6_5365</name>
</gene>
<feature type="compositionally biased region" description="Polar residues" evidence="3">
    <location>
        <begin position="1"/>
        <end position="19"/>
    </location>
</feature>
<dbReference type="Pfam" id="PF02582">
    <property type="entry name" value="DUF155"/>
    <property type="match status" value="1"/>
</dbReference>
<dbReference type="AlphaFoldDB" id="A0A8H3TXM0"/>
<feature type="coiled-coil region" evidence="2">
    <location>
        <begin position="482"/>
        <end position="509"/>
    </location>
</feature>
<keyword evidence="4" id="KW-1133">Transmembrane helix</keyword>
<reference evidence="6" key="1">
    <citation type="submission" date="2020-07" db="EMBL/GenBank/DDBJ databases">
        <title>Draft Genome Sequence of a Deep-Sea Yeast, Naganishia (Cryptococcus) liquefaciens strain N6.</title>
        <authorList>
            <person name="Han Y.W."/>
            <person name="Kajitani R."/>
            <person name="Morimoto H."/>
            <person name="Parhat M."/>
            <person name="Tsubouchi H."/>
            <person name="Bakenova O."/>
            <person name="Ogata M."/>
            <person name="Argunhan B."/>
            <person name="Aoki R."/>
            <person name="Kajiwara S."/>
            <person name="Itoh T."/>
            <person name="Iwasaki H."/>
        </authorList>
    </citation>
    <scope>NUCLEOTIDE SEQUENCE</scope>
    <source>
        <strain evidence="6">N6</strain>
    </source>
</reference>
<dbReference type="InterPro" id="IPR003734">
    <property type="entry name" value="DUF155"/>
</dbReference>
<dbReference type="OrthoDB" id="18302at2759"/>
<comment type="caution">
    <text evidence="6">The sequence shown here is derived from an EMBL/GenBank/DDBJ whole genome shotgun (WGS) entry which is preliminary data.</text>
</comment>
<dbReference type="GO" id="GO:0005739">
    <property type="term" value="C:mitochondrion"/>
    <property type="evidence" value="ECO:0007669"/>
    <property type="project" value="UniProtKB-ARBA"/>
</dbReference>